<dbReference type="AlphaFoldDB" id="A0A5B8LVF9"/>
<evidence type="ECO:0000259" key="2">
    <source>
        <dbReference type="PROSITE" id="PS50164"/>
    </source>
</evidence>
<gene>
    <name evidence="3" type="ORF">FPZ08_17285</name>
</gene>
<proteinExistence type="inferred from homology"/>
<dbReference type="RefSeq" id="WP_146291282.1">
    <property type="nucleotide sequence ID" value="NZ_CP042304.1"/>
</dbReference>
<feature type="domain" description="GIY-YIG" evidence="2">
    <location>
        <begin position="1"/>
        <end position="76"/>
    </location>
</feature>
<dbReference type="InterPro" id="IPR035901">
    <property type="entry name" value="GIY-YIG_endonuc_sf"/>
</dbReference>
<dbReference type="PROSITE" id="PS50164">
    <property type="entry name" value="GIY_YIG"/>
    <property type="match status" value="1"/>
</dbReference>
<keyword evidence="4" id="KW-1185">Reference proteome</keyword>
<dbReference type="CDD" id="cd10448">
    <property type="entry name" value="GIY-YIG_unchar_3"/>
    <property type="match status" value="1"/>
</dbReference>
<comment type="similarity">
    <text evidence="1">Belongs to the UPF0213 family.</text>
</comment>
<evidence type="ECO:0000256" key="1">
    <source>
        <dbReference type="ARBA" id="ARBA00007435"/>
    </source>
</evidence>
<dbReference type="InterPro" id="IPR000305">
    <property type="entry name" value="GIY-YIG_endonuc"/>
</dbReference>
<accession>A0A5B8LVF9</accession>
<name>A0A5B8LVF9_9HYPH</name>
<protein>
    <submittedName>
        <fullName evidence="3">GIY-YIG nuclease family protein</fullName>
    </submittedName>
</protein>
<dbReference type="Gene3D" id="3.40.1440.10">
    <property type="entry name" value="GIY-YIG endonuclease"/>
    <property type="match status" value="1"/>
</dbReference>
<dbReference type="PANTHER" id="PTHR34477">
    <property type="entry name" value="UPF0213 PROTEIN YHBQ"/>
    <property type="match status" value="1"/>
</dbReference>
<evidence type="ECO:0000313" key="3">
    <source>
        <dbReference type="EMBL" id="QDZ12348.1"/>
    </source>
</evidence>
<dbReference type="InterPro" id="IPR050190">
    <property type="entry name" value="UPF0213_domain"/>
</dbReference>
<dbReference type="SUPFAM" id="SSF82771">
    <property type="entry name" value="GIY-YIG endonuclease"/>
    <property type="match status" value="1"/>
</dbReference>
<organism evidence="3 4">
    <name type="scientific">Devosia ginsengisoli</name>
    <dbReference type="NCBI Taxonomy" id="400770"/>
    <lineage>
        <taxon>Bacteria</taxon>
        <taxon>Pseudomonadati</taxon>
        <taxon>Pseudomonadota</taxon>
        <taxon>Alphaproteobacteria</taxon>
        <taxon>Hyphomicrobiales</taxon>
        <taxon>Devosiaceae</taxon>
        <taxon>Devosia</taxon>
    </lineage>
</organism>
<dbReference type="Pfam" id="PF01541">
    <property type="entry name" value="GIY-YIG"/>
    <property type="match status" value="1"/>
</dbReference>
<evidence type="ECO:0000313" key="4">
    <source>
        <dbReference type="Proteomes" id="UP000315364"/>
    </source>
</evidence>
<dbReference type="EMBL" id="CP042304">
    <property type="protein sequence ID" value="QDZ12348.1"/>
    <property type="molecule type" value="Genomic_DNA"/>
</dbReference>
<reference evidence="3 4" key="1">
    <citation type="submission" date="2019-07" db="EMBL/GenBank/DDBJ databases">
        <title>Full genome sequence of Devosia sp. Gsoil 520.</title>
        <authorList>
            <person name="Im W.-T."/>
        </authorList>
    </citation>
    <scope>NUCLEOTIDE SEQUENCE [LARGE SCALE GENOMIC DNA]</scope>
    <source>
        <strain evidence="3 4">Gsoil 520</strain>
    </source>
</reference>
<dbReference type="PANTHER" id="PTHR34477:SF5">
    <property type="entry name" value="BSL5627 PROTEIN"/>
    <property type="match status" value="1"/>
</dbReference>
<dbReference type="Proteomes" id="UP000315364">
    <property type="component" value="Chromosome"/>
</dbReference>
<dbReference type="OrthoDB" id="287318at2"/>
<sequence length="95" mass="11546">MAWVYILTNRKFGTLYIGATTDLVQRVWQHKGEFIPAFTKRYHLNRLVYFEEHQTIYGAMQRERTMKHWKAEWKVALIEKDNPEWDDLYWVIAPG</sequence>
<dbReference type="KEGG" id="dea:FPZ08_17285"/>